<dbReference type="Pfam" id="PF14521">
    <property type="entry name" value="Aspzincin_M35"/>
    <property type="match status" value="1"/>
</dbReference>
<keyword evidence="7" id="KW-0482">Metalloprotease</keyword>
<keyword evidence="6" id="KW-0862">Zinc</keyword>
<dbReference type="GO" id="GO:0006508">
    <property type="term" value="P:proteolysis"/>
    <property type="evidence" value="ECO:0007669"/>
    <property type="project" value="UniProtKB-KW"/>
</dbReference>
<evidence type="ECO:0000256" key="5">
    <source>
        <dbReference type="ARBA" id="ARBA00022801"/>
    </source>
</evidence>
<accession>A0A5N5QNK6</accession>
<evidence type="ECO:0000256" key="6">
    <source>
        <dbReference type="ARBA" id="ARBA00022833"/>
    </source>
</evidence>
<dbReference type="EMBL" id="SSOP01000044">
    <property type="protein sequence ID" value="KAB5593168.1"/>
    <property type="molecule type" value="Genomic_DNA"/>
</dbReference>
<evidence type="ECO:0000256" key="2">
    <source>
        <dbReference type="ARBA" id="ARBA00010279"/>
    </source>
</evidence>
<keyword evidence="4" id="KW-0479">Metal-binding</keyword>
<dbReference type="PANTHER" id="PTHR37016">
    <property type="match status" value="1"/>
</dbReference>
<dbReference type="SMART" id="SM01351">
    <property type="entry name" value="Aspzincin_M35"/>
    <property type="match status" value="1"/>
</dbReference>
<sequence length="466" mass="49823">MAPLLTNVNNQSDFVCDTADYVLEAIIPVISIMLACATIDLGGVTTFALDNMISAASLGLILVSLWGAEFVSAQSLVVNTFGPASVSDVANLKITASIKNVGTETLRLLNDPNSILSPWETNSFQVARAESNLVNSAPLNFTGIRVKYSPTAAVKSGLPELFTVIEPGATVNITHNLASTYDFTGKGGGAGKYKLKASTSARTFLSVGTNGTIRALEAKEEHVAEVAVSGRLSGPKFQPGAPGAAHGTGSFQQGKSIAKRASFRGCNDGQISQISSAVDRATNMAHGAHGFLRDGAWGTRRYIEWFGAWDQNRYQLVFGHYDAIRFNPPNFMYDCTCTDPGVYAYVIIPGHFQEVYLCGAFWNAPLEGTDSKAGTIIHEASHFPEYAGTSDHAYGQSACRDLAKSDPGRAVMNAEYVAQPAEMECCAYLPPLIALTSTSPKMNRGWAGEQRILPIAVVNPRDEDCN</sequence>
<evidence type="ECO:0000313" key="10">
    <source>
        <dbReference type="Proteomes" id="UP000383932"/>
    </source>
</evidence>
<dbReference type="OrthoDB" id="412874at2759"/>
<dbReference type="InterPro" id="IPR029463">
    <property type="entry name" value="Lys_MEP"/>
</dbReference>
<proteinExistence type="inferred from homology"/>
<dbReference type="Gene3D" id="2.60.40.2970">
    <property type="match status" value="1"/>
</dbReference>
<comment type="cofactor">
    <cofactor evidence="1">
        <name>Zn(2+)</name>
        <dbReference type="ChEBI" id="CHEBI:29105"/>
    </cofactor>
</comment>
<evidence type="ECO:0000259" key="8">
    <source>
        <dbReference type="SMART" id="SM01351"/>
    </source>
</evidence>
<evidence type="ECO:0000256" key="1">
    <source>
        <dbReference type="ARBA" id="ARBA00001947"/>
    </source>
</evidence>
<dbReference type="Proteomes" id="UP000383932">
    <property type="component" value="Unassembled WGS sequence"/>
</dbReference>
<reference evidence="9 10" key="1">
    <citation type="journal article" date="2019" name="Fungal Biol. Biotechnol.">
        <title>Draft genome sequence of fastidious pathogen Ceratobasidium theobromae, which causes vascular-streak dieback in Theobroma cacao.</title>
        <authorList>
            <person name="Ali S.S."/>
            <person name="Asman A."/>
            <person name="Shao J."/>
            <person name="Firmansyah A.P."/>
            <person name="Susilo A.W."/>
            <person name="Rosmana A."/>
            <person name="McMahon P."/>
            <person name="Junaid M."/>
            <person name="Guest D."/>
            <person name="Kheng T.Y."/>
            <person name="Meinhardt L.W."/>
            <person name="Bailey B.A."/>
        </authorList>
    </citation>
    <scope>NUCLEOTIDE SEQUENCE [LARGE SCALE GENOMIC DNA]</scope>
    <source>
        <strain evidence="9 10">CT2</strain>
    </source>
</reference>
<keyword evidence="5" id="KW-0378">Hydrolase</keyword>
<dbReference type="InterPro" id="IPR024079">
    <property type="entry name" value="MetalloPept_cat_dom_sf"/>
</dbReference>
<dbReference type="GO" id="GO:0046872">
    <property type="term" value="F:metal ion binding"/>
    <property type="evidence" value="ECO:0007669"/>
    <property type="project" value="UniProtKB-KW"/>
</dbReference>
<dbReference type="GO" id="GO:0004222">
    <property type="term" value="F:metalloendopeptidase activity"/>
    <property type="evidence" value="ECO:0007669"/>
    <property type="project" value="InterPro"/>
</dbReference>
<evidence type="ECO:0000256" key="4">
    <source>
        <dbReference type="ARBA" id="ARBA00022723"/>
    </source>
</evidence>
<keyword evidence="10" id="KW-1185">Reference proteome</keyword>
<comment type="caution">
    <text evidence="9">The sequence shown here is derived from an EMBL/GenBank/DDBJ whole genome shotgun (WGS) entry which is preliminary data.</text>
</comment>
<dbReference type="InterPro" id="IPR050414">
    <property type="entry name" value="Fungal_M35_metalloproteases"/>
</dbReference>
<evidence type="ECO:0000256" key="7">
    <source>
        <dbReference type="ARBA" id="ARBA00023049"/>
    </source>
</evidence>
<protein>
    <submittedName>
        <fullName evidence="9">Peptidyl-Lys metalloendopeptidase</fullName>
    </submittedName>
</protein>
<dbReference type="SUPFAM" id="SSF55486">
    <property type="entry name" value="Metalloproteases ('zincins'), catalytic domain"/>
    <property type="match status" value="1"/>
</dbReference>
<dbReference type="Gene3D" id="3.40.390.10">
    <property type="entry name" value="Collagenase (Catalytic Domain)"/>
    <property type="match status" value="1"/>
</dbReference>
<dbReference type="PANTHER" id="PTHR37016:SF3">
    <property type="entry name" value="NEUTRAL PROTEASE 2-RELATED"/>
    <property type="match status" value="1"/>
</dbReference>
<name>A0A5N5QNK6_9AGAM</name>
<comment type="similarity">
    <text evidence="2">Belongs to the peptidase M35 family.</text>
</comment>
<dbReference type="AlphaFoldDB" id="A0A5N5QNK6"/>
<feature type="domain" description="Lysine-specific metallo-endopeptidase" evidence="8">
    <location>
        <begin position="289"/>
        <end position="419"/>
    </location>
</feature>
<organism evidence="9 10">
    <name type="scientific">Ceratobasidium theobromae</name>
    <dbReference type="NCBI Taxonomy" id="1582974"/>
    <lineage>
        <taxon>Eukaryota</taxon>
        <taxon>Fungi</taxon>
        <taxon>Dikarya</taxon>
        <taxon>Basidiomycota</taxon>
        <taxon>Agaricomycotina</taxon>
        <taxon>Agaricomycetes</taxon>
        <taxon>Cantharellales</taxon>
        <taxon>Ceratobasidiaceae</taxon>
        <taxon>Ceratobasidium</taxon>
    </lineage>
</organism>
<gene>
    <name evidence="9" type="ORF">CTheo_3398</name>
</gene>
<keyword evidence="3" id="KW-0645">Protease</keyword>
<evidence type="ECO:0000256" key="3">
    <source>
        <dbReference type="ARBA" id="ARBA00022670"/>
    </source>
</evidence>
<evidence type="ECO:0000313" key="9">
    <source>
        <dbReference type="EMBL" id="KAB5593168.1"/>
    </source>
</evidence>